<feature type="domain" description="DUF6593" evidence="1">
    <location>
        <begin position="8"/>
        <end position="163"/>
    </location>
</feature>
<organism evidence="2 3">
    <name type="scientific">Phanerochaete sordida</name>
    <dbReference type="NCBI Taxonomy" id="48140"/>
    <lineage>
        <taxon>Eukaryota</taxon>
        <taxon>Fungi</taxon>
        <taxon>Dikarya</taxon>
        <taxon>Basidiomycota</taxon>
        <taxon>Agaricomycotina</taxon>
        <taxon>Agaricomycetes</taxon>
        <taxon>Polyporales</taxon>
        <taxon>Phanerochaetaceae</taxon>
        <taxon>Phanerochaete</taxon>
    </lineage>
</organism>
<keyword evidence="3" id="KW-1185">Reference proteome</keyword>
<dbReference type="EMBL" id="BPQB01000008">
    <property type="protein sequence ID" value="GJE88092.1"/>
    <property type="molecule type" value="Genomic_DNA"/>
</dbReference>
<evidence type="ECO:0000313" key="2">
    <source>
        <dbReference type="EMBL" id="GJE88092.1"/>
    </source>
</evidence>
<sequence>MDLTLTHNTPLNTEFVRPDGVALYSTSTPHKLSGQTTKILKYTIGDGPDAKGSMDETARINWHYIGPTQIIYKGEKLEVDKFLPKTGKLTDTRSFIAPNGQTYRWKIGIAPYLETADSKRVATYHPGSILTGKKARVEVDVSVLDFIDLVIITWVYMEKTNRDHGGALVGSAA</sequence>
<evidence type="ECO:0000313" key="3">
    <source>
        <dbReference type="Proteomes" id="UP000703269"/>
    </source>
</evidence>
<comment type="caution">
    <text evidence="2">The sequence shown here is derived from an EMBL/GenBank/DDBJ whole genome shotgun (WGS) entry which is preliminary data.</text>
</comment>
<accession>A0A9P3LBR0</accession>
<name>A0A9P3LBR0_9APHY</name>
<evidence type="ECO:0000259" key="1">
    <source>
        <dbReference type="Pfam" id="PF20236"/>
    </source>
</evidence>
<proteinExistence type="predicted"/>
<dbReference type="AlphaFoldDB" id="A0A9P3LBR0"/>
<dbReference type="Proteomes" id="UP000703269">
    <property type="component" value="Unassembled WGS sequence"/>
</dbReference>
<dbReference type="InterPro" id="IPR046528">
    <property type="entry name" value="DUF6593"/>
</dbReference>
<reference evidence="2 3" key="1">
    <citation type="submission" date="2021-08" db="EMBL/GenBank/DDBJ databases">
        <title>Draft Genome Sequence of Phanerochaete sordida strain YK-624.</title>
        <authorList>
            <person name="Mori T."/>
            <person name="Dohra H."/>
            <person name="Suzuki T."/>
            <person name="Kawagishi H."/>
            <person name="Hirai H."/>
        </authorList>
    </citation>
    <scope>NUCLEOTIDE SEQUENCE [LARGE SCALE GENOMIC DNA]</scope>
    <source>
        <strain evidence="2 3">YK-624</strain>
    </source>
</reference>
<dbReference type="OrthoDB" id="3360976at2759"/>
<gene>
    <name evidence="2" type="ORF">PsYK624_041750</name>
</gene>
<protein>
    <recommendedName>
        <fullName evidence="1">DUF6593 domain-containing protein</fullName>
    </recommendedName>
</protein>
<dbReference type="Pfam" id="PF20236">
    <property type="entry name" value="DUF6593"/>
    <property type="match status" value="1"/>
</dbReference>